<dbReference type="GO" id="GO:0019867">
    <property type="term" value="C:outer membrane"/>
    <property type="evidence" value="ECO:0007669"/>
    <property type="project" value="InterPro"/>
</dbReference>
<feature type="compositionally biased region" description="Basic and acidic residues" evidence="2">
    <location>
        <begin position="46"/>
        <end position="75"/>
    </location>
</feature>
<dbReference type="EMBL" id="RKRK01000006">
    <property type="protein sequence ID" value="RPF54756.1"/>
    <property type="molecule type" value="Genomic_DNA"/>
</dbReference>
<keyword evidence="5" id="KW-1185">Reference proteome</keyword>
<gene>
    <name evidence="4" type="ORF">EDD62_1716</name>
</gene>
<dbReference type="RefSeq" id="WP_249037363.1">
    <property type="nucleotide sequence ID" value="NZ_RKRK01000006.1"/>
</dbReference>
<reference evidence="4 5" key="1">
    <citation type="submission" date="2018-11" db="EMBL/GenBank/DDBJ databases">
        <title>Genomic Encyclopedia of Type Strains, Phase IV (KMG-IV): sequencing the most valuable type-strain genomes for metagenomic binning, comparative biology and taxonomic classification.</title>
        <authorList>
            <person name="Goeker M."/>
        </authorList>
    </citation>
    <scope>NUCLEOTIDE SEQUENCE [LARGE SCALE GENOMIC DNA]</scope>
    <source>
        <strain evidence="4 5">DSM 29158</strain>
    </source>
</reference>
<dbReference type="InterPro" id="IPR059180">
    <property type="entry name" value="3D_YorM"/>
</dbReference>
<comment type="caution">
    <text evidence="4">The sequence shown here is derived from an EMBL/GenBank/DDBJ whole genome shotgun (WGS) entry which is preliminary data.</text>
</comment>
<protein>
    <submittedName>
        <fullName evidence="4">3D (Asp-Asp-Asp) domain-containing protein</fullName>
    </submittedName>
</protein>
<dbReference type="GO" id="GO:0004553">
    <property type="term" value="F:hydrolase activity, hydrolyzing O-glycosyl compounds"/>
    <property type="evidence" value="ECO:0007669"/>
    <property type="project" value="InterPro"/>
</dbReference>
<dbReference type="CDD" id="cd14667">
    <property type="entry name" value="3D_containing_proteins"/>
    <property type="match status" value="1"/>
</dbReference>
<accession>A0A3N5BAG5</accession>
<evidence type="ECO:0000259" key="3">
    <source>
        <dbReference type="Pfam" id="PF06725"/>
    </source>
</evidence>
<proteinExistence type="predicted"/>
<dbReference type="InterPro" id="IPR010611">
    <property type="entry name" value="3D_dom"/>
</dbReference>
<feature type="compositionally biased region" description="Polar residues" evidence="2">
    <location>
        <begin position="22"/>
        <end position="32"/>
    </location>
</feature>
<dbReference type="SUPFAM" id="SSF50685">
    <property type="entry name" value="Barwin-like endoglucanases"/>
    <property type="match status" value="1"/>
</dbReference>
<evidence type="ECO:0000256" key="2">
    <source>
        <dbReference type="SAM" id="MobiDB-lite"/>
    </source>
</evidence>
<name>A0A3N5BAG5_9BACL</name>
<dbReference type="Pfam" id="PF06725">
    <property type="entry name" value="3D"/>
    <property type="match status" value="1"/>
</dbReference>
<organism evidence="4 5">
    <name type="scientific">Abyssicoccus albus</name>
    <dbReference type="NCBI Taxonomy" id="1817405"/>
    <lineage>
        <taxon>Bacteria</taxon>
        <taxon>Bacillati</taxon>
        <taxon>Bacillota</taxon>
        <taxon>Bacilli</taxon>
        <taxon>Bacillales</taxon>
        <taxon>Abyssicoccaceae</taxon>
    </lineage>
</organism>
<dbReference type="AlphaFoldDB" id="A0A3N5BAG5"/>
<feature type="region of interest" description="Disordered" evidence="2">
    <location>
        <begin position="1"/>
        <end position="106"/>
    </location>
</feature>
<dbReference type="InterPro" id="IPR051933">
    <property type="entry name" value="Resuscitation_pf_RpfB"/>
</dbReference>
<evidence type="ECO:0000256" key="1">
    <source>
        <dbReference type="ARBA" id="ARBA00022729"/>
    </source>
</evidence>
<feature type="compositionally biased region" description="Low complexity" evidence="2">
    <location>
        <begin position="33"/>
        <end position="45"/>
    </location>
</feature>
<evidence type="ECO:0000313" key="4">
    <source>
        <dbReference type="EMBL" id="RPF54756.1"/>
    </source>
</evidence>
<dbReference type="PANTHER" id="PTHR39160">
    <property type="entry name" value="CELL WALL-BINDING PROTEIN YOCH"/>
    <property type="match status" value="1"/>
</dbReference>
<dbReference type="Proteomes" id="UP000277108">
    <property type="component" value="Unassembled WGS sequence"/>
</dbReference>
<evidence type="ECO:0000313" key="5">
    <source>
        <dbReference type="Proteomes" id="UP000277108"/>
    </source>
</evidence>
<sequence>MVSVEKQTIEEPTVEPKTTEVSTQEVATQEVSTNEITTEQPTTEEITVKEVEVVDRSNHSANHNDNHRNDTRTTERSPSNETPRERTTEPKQTNLVSDKGISKQNPKKVVKTNATYYTASCNGCSGFTATGQDVRGSTYVNGKRVIAVDPNVIPLGSTVRVTTGNGEQFEAIAGDTGGAIKGNKIDILVGDKSTARSLGRTSATVEVLK</sequence>
<keyword evidence="1" id="KW-0732">Signal</keyword>
<dbReference type="Gene3D" id="2.40.40.10">
    <property type="entry name" value="RlpA-like domain"/>
    <property type="match status" value="1"/>
</dbReference>
<dbReference type="GO" id="GO:0009254">
    <property type="term" value="P:peptidoglycan turnover"/>
    <property type="evidence" value="ECO:0007669"/>
    <property type="project" value="InterPro"/>
</dbReference>
<feature type="domain" description="3D" evidence="3">
    <location>
        <begin position="144"/>
        <end position="207"/>
    </location>
</feature>
<dbReference type="InterPro" id="IPR036908">
    <property type="entry name" value="RlpA-like_sf"/>
</dbReference>
<dbReference type="PANTHER" id="PTHR39160:SF6">
    <property type="entry name" value="CELL WALL-BINDING PROTEIN YOCH"/>
    <property type="match status" value="1"/>
</dbReference>